<dbReference type="CDD" id="cd08735">
    <property type="entry name" value="RGS_AKAP2_1"/>
    <property type="match status" value="1"/>
</dbReference>
<dbReference type="PANTHER" id="PTHR13155">
    <property type="entry name" value="A-KINASE ANCHOR PROTEINS"/>
    <property type="match status" value="1"/>
</dbReference>
<keyword evidence="4" id="KW-1185">Reference proteome</keyword>
<dbReference type="GO" id="GO:0051018">
    <property type="term" value="F:protein kinase A binding"/>
    <property type="evidence" value="ECO:0007669"/>
    <property type="project" value="InterPro"/>
</dbReference>
<proteinExistence type="predicted"/>
<dbReference type="Ensembl" id="ENSFALT00000006172.2">
    <property type="protein sequence ID" value="ENSFALP00000006145.2"/>
    <property type="gene ID" value="ENSFALG00000005899.2"/>
</dbReference>
<dbReference type="InterPro" id="IPR052246">
    <property type="entry name" value="Cell_Polariz_PKAAnc"/>
</dbReference>
<dbReference type="InterPro" id="IPR037719">
    <property type="entry name" value="AKAP10_AKB_dom"/>
</dbReference>
<evidence type="ECO:0000259" key="2">
    <source>
        <dbReference type="PROSITE" id="PS50132"/>
    </source>
</evidence>
<dbReference type="InterPro" id="IPR036305">
    <property type="entry name" value="RGS_sf"/>
</dbReference>
<feature type="domain" description="RGS" evidence="2">
    <location>
        <begin position="78"/>
        <end position="328"/>
    </location>
</feature>
<feature type="compositionally biased region" description="Polar residues" evidence="1">
    <location>
        <begin position="210"/>
        <end position="228"/>
    </location>
</feature>
<dbReference type="SMART" id="SM00315">
    <property type="entry name" value="RGS"/>
    <property type="match status" value="2"/>
</dbReference>
<dbReference type="PROSITE" id="PS50132">
    <property type="entry name" value="RGS"/>
    <property type="match status" value="2"/>
</dbReference>
<dbReference type="Gene3D" id="1.10.167.10">
    <property type="entry name" value="Regulator of G-protein Signalling 4, domain 2"/>
    <property type="match status" value="3"/>
</dbReference>
<evidence type="ECO:0000256" key="1">
    <source>
        <dbReference type="SAM" id="MobiDB-lite"/>
    </source>
</evidence>
<dbReference type="eggNOG" id="KOG0271">
    <property type="taxonomic scope" value="Eukaryota"/>
</dbReference>
<gene>
    <name evidence="3" type="primary">AKAP10</name>
</gene>
<dbReference type="InterPro" id="IPR044926">
    <property type="entry name" value="RGS_subdomain_2"/>
</dbReference>
<protein>
    <recommendedName>
        <fullName evidence="2">RGS domain-containing protein</fullName>
    </recommendedName>
</protein>
<evidence type="ECO:0000313" key="3">
    <source>
        <dbReference type="Ensembl" id="ENSFALP00000006145.2"/>
    </source>
</evidence>
<reference evidence="3" key="3">
    <citation type="submission" date="2025-09" db="UniProtKB">
        <authorList>
            <consortium name="Ensembl"/>
        </authorList>
    </citation>
    <scope>IDENTIFICATION</scope>
</reference>
<dbReference type="HOGENOM" id="CLU_022662_0_0_1"/>
<dbReference type="GO" id="GO:0008104">
    <property type="term" value="P:intracellular protein localization"/>
    <property type="evidence" value="ECO:0007669"/>
    <property type="project" value="TreeGrafter"/>
</dbReference>
<feature type="domain" description="RGS" evidence="2">
    <location>
        <begin position="338"/>
        <end position="464"/>
    </location>
</feature>
<sequence>MPVHSPQRSTRNHALLEAAGPSHVAINAISANMDSFSSSRTAALKKQPSHMEAAHFGDLGRSCLNYQAQETKSSLSKTLEQVLQDSVALPYFIQFMELRRMEHLVKFWLEAESFHSTTWSRIRAHSLNTVKQSSLAEPVSPSKQQELASSPPAGWLEERLESSGTAQLLQPEPDRTASSQNHAGLPGRESHSTAALPPRKPEPGTHSLPADQQESSKLSVSNRNSPSSALKDLSGKLMKRIPSLILCFFPAGIERDAVKTFTKYISPDAAKPIPITEAMRNDIVAKICGEDGQVDPNCFVTAQSIVFNAMEQEHFSEFLRSHHFCKYQIEVLTSGTVYLADILFCESALFYFSEYMEKEDAVNVLQFWLAADNFQSQLAAKKGQYDGQEAQNDAMILYDKYFSLQATHPLGFDDSVRLEIESNICREGGPLPNCFTTPLRQAWTTMETVFLPGFLSSNLYYKYLNDLIHSVRGDEVPGGNIALSIHGPGSSADTDFIGSTDGSASQSNVKKANVKILKNFDEAIIVDAASLDPESLYQRTYAGKMTFGRVSDLGQFIRESEPEPDVKKSKGSMFSQAMKKWVQGNTDEAQEEMAWRIAKMIVNDVMQQAQCEQPLEKVTKL</sequence>
<dbReference type="InterPro" id="IPR016137">
    <property type="entry name" value="RGS"/>
</dbReference>
<evidence type="ECO:0000313" key="4">
    <source>
        <dbReference type="Proteomes" id="UP000016665"/>
    </source>
</evidence>
<dbReference type="GeneTree" id="ENSGT00390000015077"/>
<dbReference type="SUPFAM" id="SSF48097">
    <property type="entry name" value="Regulator of G-protein signaling, RGS"/>
    <property type="match status" value="2"/>
</dbReference>
<feature type="region of interest" description="Disordered" evidence="1">
    <location>
        <begin position="161"/>
        <end position="229"/>
    </location>
</feature>
<reference evidence="3" key="2">
    <citation type="submission" date="2025-08" db="UniProtKB">
        <authorList>
            <consortium name="Ensembl"/>
        </authorList>
    </citation>
    <scope>IDENTIFICATION</scope>
</reference>
<organism evidence="3 4">
    <name type="scientific">Ficedula albicollis</name>
    <name type="common">Collared flycatcher</name>
    <name type="synonym">Muscicapa albicollis</name>
    <dbReference type="NCBI Taxonomy" id="59894"/>
    <lineage>
        <taxon>Eukaryota</taxon>
        <taxon>Metazoa</taxon>
        <taxon>Chordata</taxon>
        <taxon>Craniata</taxon>
        <taxon>Vertebrata</taxon>
        <taxon>Euteleostomi</taxon>
        <taxon>Archelosauria</taxon>
        <taxon>Archosauria</taxon>
        <taxon>Dinosauria</taxon>
        <taxon>Saurischia</taxon>
        <taxon>Theropoda</taxon>
        <taxon>Coelurosauria</taxon>
        <taxon>Aves</taxon>
        <taxon>Neognathae</taxon>
        <taxon>Neoaves</taxon>
        <taxon>Telluraves</taxon>
        <taxon>Australaves</taxon>
        <taxon>Passeriformes</taxon>
        <taxon>Muscicapidae</taxon>
        <taxon>Ficedula</taxon>
    </lineage>
</organism>
<dbReference type="CDD" id="cd12804">
    <property type="entry name" value="AKAP10_AKB"/>
    <property type="match status" value="1"/>
</dbReference>
<dbReference type="CDD" id="cd08721">
    <property type="entry name" value="RGS_AKAP2_2"/>
    <property type="match status" value="1"/>
</dbReference>
<dbReference type="eggNOG" id="KOG3590">
    <property type="taxonomic scope" value="Eukaryota"/>
</dbReference>
<name>U3JTP1_FICAL</name>
<dbReference type="STRING" id="59894.ENSFALP00000006145"/>
<accession>U3JTP1</accession>
<dbReference type="PANTHER" id="PTHR13155:SF1">
    <property type="entry name" value="A-KINASE ANCHOR PROTEIN 10, MITOCHONDRIAL"/>
    <property type="match status" value="1"/>
</dbReference>
<dbReference type="Pfam" id="PF00615">
    <property type="entry name" value="RGS"/>
    <property type="match status" value="2"/>
</dbReference>
<dbReference type="Proteomes" id="UP000016665">
    <property type="component" value="Chromosome 19"/>
</dbReference>
<dbReference type="GO" id="GO:0005886">
    <property type="term" value="C:plasma membrane"/>
    <property type="evidence" value="ECO:0007669"/>
    <property type="project" value="TreeGrafter"/>
</dbReference>
<dbReference type="GO" id="GO:0005739">
    <property type="term" value="C:mitochondrion"/>
    <property type="evidence" value="ECO:0007669"/>
    <property type="project" value="TreeGrafter"/>
</dbReference>
<reference evidence="3 4" key="1">
    <citation type="journal article" date="2012" name="Nature">
        <title>The genomic landscape of species divergence in Ficedula flycatchers.</title>
        <authorList>
            <person name="Ellegren H."/>
            <person name="Smeds L."/>
            <person name="Burri R."/>
            <person name="Olason P.I."/>
            <person name="Backstrom N."/>
            <person name="Kawakami T."/>
            <person name="Kunstner A."/>
            <person name="Makinen H."/>
            <person name="Nadachowska-Brzyska K."/>
            <person name="Qvarnstrom A."/>
            <person name="Uebbing S."/>
            <person name="Wolf J.B."/>
        </authorList>
    </citation>
    <scope>NUCLEOTIDE SEQUENCE [LARGE SCALE GENOMIC DNA]</scope>
</reference>
<dbReference type="AlphaFoldDB" id="U3JTP1"/>
<dbReference type="FunFam" id="1.10.167.10:FF:000024">
    <property type="entry name" value="A-kinase anchor protein 10, mitochondrial"/>
    <property type="match status" value="1"/>
</dbReference>
<dbReference type="FunFam" id="1.10.167.10:FF:000005">
    <property type="entry name" value="Putative A-kinase anchor protein 10 mitochondrial"/>
    <property type="match status" value="1"/>
</dbReference>